<comment type="caution">
    <text evidence="1">The sequence shown here is derived from an EMBL/GenBank/DDBJ whole genome shotgun (WGS) entry which is preliminary data.</text>
</comment>
<name>A0A369QFJ2_9BACT</name>
<gene>
    <name evidence="1" type="ORF">AHMF7616_00239</name>
</gene>
<dbReference type="OrthoDB" id="1164858at2"/>
<dbReference type="InterPro" id="IPR046732">
    <property type="entry name" value="DUF6624"/>
</dbReference>
<dbReference type="AlphaFoldDB" id="A0A369QFJ2"/>
<accession>A0A369QFJ2</accession>
<reference evidence="1 2" key="1">
    <citation type="submission" date="2018-04" db="EMBL/GenBank/DDBJ databases">
        <title>Adhaeribacter sp. HMF7616 genome sequencing and assembly.</title>
        <authorList>
            <person name="Kang H."/>
            <person name="Kang J."/>
            <person name="Cha I."/>
            <person name="Kim H."/>
            <person name="Joh K."/>
        </authorList>
    </citation>
    <scope>NUCLEOTIDE SEQUENCE [LARGE SCALE GENOMIC DNA]</scope>
    <source>
        <strain evidence="1 2">HMF7616</strain>
    </source>
</reference>
<dbReference type="EMBL" id="QASA01000001">
    <property type="protein sequence ID" value="RDC61659.1"/>
    <property type="molecule type" value="Genomic_DNA"/>
</dbReference>
<dbReference type="RefSeq" id="WP_115371227.1">
    <property type="nucleotide sequence ID" value="NZ_QASA01000001.1"/>
</dbReference>
<evidence type="ECO:0000313" key="2">
    <source>
        <dbReference type="Proteomes" id="UP000253919"/>
    </source>
</evidence>
<dbReference type="Pfam" id="PF20329">
    <property type="entry name" value="DUF6624"/>
    <property type="match status" value="1"/>
</dbReference>
<dbReference type="Proteomes" id="UP000253919">
    <property type="component" value="Unassembled WGS sequence"/>
</dbReference>
<evidence type="ECO:0000313" key="1">
    <source>
        <dbReference type="EMBL" id="RDC61659.1"/>
    </source>
</evidence>
<protein>
    <submittedName>
        <fullName evidence="1">Uncharacterized protein</fullName>
    </submittedName>
</protein>
<sequence>MVLKKLLPIFFILFLVLETYAQQRINLVLKHELDSIYVLDQKYRYLLSLKNNNTKADSLAAVYPVTNPDLDSHLWSKQEKIASSNLIRVEKIIKQYGYPVKTLVGTPTNEAVYYVLQHSPKINLYFPIVEQAAIKGELSFQRYATMLDRLLMQEEKEQLYGTQVYGFKHINL</sequence>
<proteinExistence type="predicted"/>
<organism evidence="1 2">
    <name type="scientific">Adhaeribacter pallidiroseus</name>
    <dbReference type="NCBI Taxonomy" id="2072847"/>
    <lineage>
        <taxon>Bacteria</taxon>
        <taxon>Pseudomonadati</taxon>
        <taxon>Bacteroidota</taxon>
        <taxon>Cytophagia</taxon>
        <taxon>Cytophagales</taxon>
        <taxon>Hymenobacteraceae</taxon>
        <taxon>Adhaeribacter</taxon>
    </lineage>
</organism>
<keyword evidence="2" id="KW-1185">Reference proteome</keyword>